<dbReference type="HOGENOM" id="CLU_3071392_0_0_1"/>
<sequence>MVRAHERVRVHEQVRVLKERRKSIGTGGVYCQLDKEKENERRQARQGQHLPPA</sequence>
<dbReference type="AlphaFoldDB" id="W1NVV3"/>
<gene>
    <name evidence="2" type="ORF">AMTR_s00093p00092030</name>
</gene>
<evidence type="ECO:0000313" key="2">
    <source>
        <dbReference type="EMBL" id="ERM98804.1"/>
    </source>
</evidence>
<keyword evidence="3" id="KW-1185">Reference proteome</keyword>
<protein>
    <submittedName>
        <fullName evidence="2">Uncharacterized protein</fullName>
    </submittedName>
</protein>
<dbReference type="Proteomes" id="UP000017836">
    <property type="component" value="Unassembled WGS sequence"/>
</dbReference>
<feature type="compositionally biased region" description="Basic and acidic residues" evidence="1">
    <location>
        <begin position="33"/>
        <end position="43"/>
    </location>
</feature>
<name>W1NVV3_AMBTC</name>
<feature type="region of interest" description="Disordered" evidence="1">
    <location>
        <begin position="33"/>
        <end position="53"/>
    </location>
</feature>
<evidence type="ECO:0000313" key="3">
    <source>
        <dbReference type="Proteomes" id="UP000017836"/>
    </source>
</evidence>
<accession>W1NVV3</accession>
<dbReference type="EMBL" id="KI395256">
    <property type="protein sequence ID" value="ERM98804.1"/>
    <property type="molecule type" value="Genomic_DNA"/>
</dbReference>
<dbReference type="Gramene" id="ERM98804">
    <property type="protein sequence ID" value="ERM98804"/>
    <property type="gene ID" value="AMTR_s00093p00092030"/>
</dbReference>
<proteinExistence type="predicted"/>
<reference evidence="3" key="1">
    <citation type="journal article" date="2013" name="Science">
        <title>The Amborella genome and the evolution of flowering plants.</title>
        <authorList>
            <consortium name="Amborella Genome Project"/>
        </authorList>
    </citation>
    <scope>NUCLEOTIDE SEQUENCE [LARGE SCALE GENOMIC DNA]</scope>
</reference>
<organism evidence="2 3">
    <name type="scientific">Amborella trichopoda</name>
    <dbReference type="NCBI Taxonomy" id="13333"/>
    <lineage>
        <taxon>Eukaryota</taxon>
        <taxon>Viridiplantae</taxon>
        <taxon>Streptophyta</taxon>
        <taxon>Embryophyta</taxon>
        <taxon>Tracheophyta</taxon>
        <taxon>Spermatophyta</taxon>
        <taxon>Magnoliopsida</taxon>
        <taxon>Amborellales</taxon>
        <taxon>Amborellaceae</taxon>
        <taxon>Amborella</taxon>
    </lineage>
</organism>
<evidence type="ECO:0000256" key="1">
    <source>
        <dbReference type="SAM" id="MobiDB-lite"/>
    </source>
</evidence>